<accession>A0A0V0J9X9</accession>
<feature type="region of interest" description="Disordered" evidence="1">
    <location>
        <begin position="358"/>
        <end position="426"/>
    </location>
</feature>
<feature type="compositionally biased region" description="Polar residues" evidence="1">
    <location>
        <begin position="1308"/>
        <end position="1319"/>
    </location>
</feature>
<feature type="compositionally biased region" description="Polar residues" evidence="1">
    <location>
        <begin position="303"/>
        <end position="319"/>
    </location>
</feature>
<organism evidence="3">
    <name type="scientific">Schistocephalus solidus</name>
    <name type="common">Tapeworm</name>
    <dbReference type="NCBI Taxonomy" id="70667"/>
    <lineage>
        <taxon>Eukaryota</taxon>
        <taxon>Metazoa</taxon>
        <taxon>Spiralia</taxon>
        <taxon>Lophotrochozoa</taxon>
        <taxon>Platyhelminthes</taxon>
        <taxon>Cestoda</taxon>
        <taxon>Eucestoda</taxon>
        <taxon>Diphyllobothriidea</taxon>
        <taxon>Diphyllobothriidae</taxon>
        <taxon>Schistocephalus</taxon>
    </lineage>
</organism>
<feature type="compositionally biased region" description="Polar residues" evidence="1">
    <location>
        <begin position="529"/>
        <end position="538"/>
    </location>
</feature>
<feature type="compositionally biased region" description="Low complexity" evidence="1">
    <location>
        <begin position="866"/>
        <end position="883"/>
    </location>
</feature>
<feature type="region of interest" description="Disordered" evidence="1">
    <location>
        <begin position="1289"/>
        <end position="1333"/>
    </location>
</feature>
<feature type="region of interest" description="Disordered" evidence="1">
    <location>
        <begin position="809"/>
        <end position="1016"/>
    </location>
</feature>
<dbReference type="InterPro" id="IPR021419">
    <property type="entry name" value="Mediator_Med25_VWA"/>
</dbReference>
<feature type="compositionally biased region" description="Gly residues" evidence="1">
    <location>
        <begin position="914"/>
        <end position="940"/>
    </location>
</feature>
<dbReference type="EMBL" id="GEEE01001090">
    <property type="protein sequence ID" value="JAP62135.1"/>
    <property type="molecule type" value="Transcribed_RNA"/>
</dbReference>
<feature type="compositionally biased region" description="Polar residues" evidence="1">
    <location>
        <begin position="358"/>
        <end position="377"/>
    </location>
</feature>
<evidence type="ECO:0000259" key="2">
    <source>
        <dbReference type="Pfam" id="PF11265"/>
    </source>
</evidence>
<feature type="region of interest" description="Disordered" evidence="1">
    <location>
        <begin position="507"/>
        <end position="654"/>
    </location>
</feature>
<gene>
    <name evidence="3" type="ORF">TR91075</name>
</gene>
<feature type="region of interest" description="Disordered" evidence="1">
    <location>
        <begin position="473"/>
        <end position="494"/>
    </location>
</feature>
<sequence>MSCHPTATSHQKPRLLSHILLQADPAQPAQTLMALPRDFPTVKGVASLFFKTVREYVATLRPVDCVIMVEKCRPFNSKTEHMEYFKNNCLQPILDCLNGGPPLDADFGRDAYTSLYSLHDFDWRHPFPATTLAKDTPKIYRILQCFDSIRHSEKHAPEGTPEFRGTPAIPLLRAALQGFEAIDKVRRGLCPVVFRHLILLALSPVALGPLKAEATALSTGAAVIEEGDSGVLAELRKRKVAVSVFSPVSLPSLRRLADLVNTLPPKPRKDSRWPTMVFSRELADWASRYEKRHGMAPSPPPCQTSRRPTDSNNNSITSPLSASVLQNGICARTNFQPSVSLTHHLSNEATLSPQQYRQTNHSLPAPSLNSSGPNSIEQAPGNLIGPDMATTPGNFSVSPADVGGGGGFPIYQQSSLPQPSPRSIGGQIPGDVLSSRGGLPPSVQTTSPMLSTLEQNYVDISTYDRYQREGSARLTGGPLSVPTSNFSMPPSGMSPVSDPFLRVSRSSTASPMRAGPGGGNIEAVGLSSAVGSNRGSSESLHEAQQKRMQSLNDPTTTTTTLCVGTTGSSHQQHVPLGPTRKPPVGTTTTPYAVSQSPGSNGGQLYNGPPSQQAYPPGDVPPDTRRPPDDNGRTVGPNQRFANEPPAMSSMRSMQPQPVPVVNEERCIVWDGQILVRDVAVRCRLSAASRLNMQAWPSECRLMLIQVERDSLIVQSLKAPMLHIPLQLSFENGAQEADIISCLRWHTESALTLGIISSLPNLNTPVPSGLIAFACLFLAKGNRICVLALTNSEEFRLELLMHQSSKKQQQLQQQSIAQSQLPPQQQQQQLSQPSFPQSAMYEQQQQHQQQQQAISCPVSISGHEMMSSHLSSPSSPSAKFSRQSGMPPTPGLVPNRQGIVRRLTPGKMAGYPGVLEGGGGGSGGGGGGGGPQMGGLEGMLGGMPPRSAESPSQATLPTTTLQQQQKQFNQSPQQRQQPQPPHVWQQQQPGQGPGGSHQVTMVSQQQQQQRSYSLMQSNQPMISSQMQQQHMYQTPGIPGSTMVVGGVPPYEMRPAAGQMHAGGGGLKPHPAMQQAGMTPEMCQPQRMRMANDPNFTRSAYFAGDQVPPVGVRNFRESPVHSGRFQMSADGSSTPLPASHQVKNGMASGISEFQGNYSAVGQSNVSYGNQIPMVNMSSYDMHSQVASPNYRNAHPPPTYPCSPAMSHAVNQMRPGGFGQQQPGISAPQNSPMMGYGSLQSQLQGKGQMMAMRPGGRNTSGRGAPVFQMQQQQTGPGMPNAVGSMQPMECVYDPPPNQQQPPLSQHDLTGATLQHPGQSNLYDPNAVINHGGSLPY</sequence>
<protein>
    <recommendedName>
        <fullName evidence="2">Mediator of RNA polymerase II transcription subunit 25 von Willebrand factor type A domain-containing protein</fullName>
    </recommendedName>
</protein>
<name>A0A0V0J9X9_SCHSO</name>
<feature type="compositionally biased region" description="Polar residues" evidence="1">
    <location>
        <begin position="585"/>
        <end position="598"/>
    </location>
</feature>
<feature type="compositionally biased region" description="Low complexity" evidence="1">
    <location>
        <begin position="949"/>
        <end position="989"/>
    </location>
</feature>
<feature type="domain" description="Mediator of RNA polymerase II transcription subunit 25 von Willebrand factor type A" evidence="2">
    <location>
        <begin position="64"/>
        <end position="257"/>
    </location>
</feature>
<feature type="compositionally biased region" description="Low complexity" evidence="1">
    <location>
        <begin position="555"/>
        <end position="566"/>
    </location>
</feature>
<reference evidence="3" key="1">
    <citation type="submission" date="2016-01" db="EMBL/GenBank/DDBJ databases">
        <title>Reference transcriptome for the parasite Schistocephalus solidus: insights into the molecular evolution of parasitism.</title>
        <authorList>
            <person name="Hebert F.O."/>
            <person name="Grambauer S."/>
            <person name="Barber I."/>
            <person name="Landry C.R."/>
            <person name="Aubin-Horth N."/>
        </authorList>
    </citation>
    <scope>NUCLEOTIDE SEQUENCE</scope>
</reference>
<evidence type="ECO:0000256" key="1">
    <source>
        <dbReference type="SAM" id="MobiDB-lite"/>
    </source>
</evidence>
<evidence type="ECO:0000313" key="3">
    <source>
        <dbReference type="EMBL" id="JAP62135.1"/>
    </source>
</evidence>
<feature type="region of interest" description="Disordered" evidence="1">
    <location>
        <begin position="292"/>
        <end position="319"/>
    </location>
</feature>
<feature type="compositionally biased region" description="Basic and acidic residues" evidence="1">
    <location>
        <begin position="621"/>
        <end position="631"/>
    </location>
</feature>
<feature type="compositionally biased region" description="Low complexity" evidence="1">
    <location>
        <begin position="809"/>
        <end position="851"/>
    </location>
</feature>
<proteinExistence type="predicted"/>
<dbReference type="Pfam" id="PF11265">
    <property type="entry name" value="Med25_VWA"/>
    <property type="match status" value="1"/>
</dbReference>